<feature type="domain" description="Xylose isomerase-like TIM barrel" evidence="1">
    <location>
        <begin position="20"/>
        <end position="267"/>
    </location>
</feature>
<sequence>MRFAICNETYPNWPFEKVCEDAAAAGYHALELAPFTLKEDPRDLTEADALRLSHIASSFGLEILGLHWLLTKPAWFHITTPDALQRKETAKFGQHLARFCATTGGRIMVWGSPKARNILPEWEYEDAFKRAAESVRAVAEEAGKYGVVIAMEPLGKRETNFLNTAEETIRLCQMVDHPSCKLHLDVKAMSDEAKSIPDIIRDSKDWFVHFHANDPNLLGPGMGEVKFEPIIGALREVDYQGYLSVEVFDYTPGPENIARKSISYLKEVMGVK</sequence>
<dbReference type="Gene3D" id="3.20.20.150">
    <property type="entry name" value="Divalent-metal-dependent TIM barrel enzymes"/>
    <property type="match status" value="1"/>
</dbReference>
<proteinExistence type="predicted"/>
<dbReference type="RefSeq" id="WP_133794953.1">
    <property type="nucleotide sequence ID" value="NZ_SOCA01000002.1"/>
</dbReference>
<name>A0A4R7S6B0_9BACT</name>
<gene>
    <name evidence="2" type="ORF">EI77_01899</name>
</gene>
<dbReference type="GO" id="GO:0016853">
    <property type="term" value="F:isomerase activity"/>
    <property type="evidence" value="ECO:0007669"/>
    <property type="project" value="UniProtKB-KW"/>
</dbReference>
<protein>
    <submittedName>
        <fullName evidence="2">Sugar phosphate isomerase/epimerase</fullName>
    </submittedName>
</protein>
<dbReference type="Pfam" id="PF01261">
    <property type="entry name" value="AP_endonuc_2"/>
    <property type="match status" value="1"/>
</dbReference>
<dbReference type="PANTHER" id="PTHR12110">
    <property type="entry name" value="HYDROXYPYRUVATE ISOMERASE"/>
    <property type="match status" value="1"/>
</dbReference>
<evidence type="ECO:0000313" key="3">
    <source>
        <dbReference type="Proteomes" id="UP000295662"/>
    </source>
</evidence>
<evidence type="ECO:0000259" key="1">
    <source>
        <dbReference type="Pfam" id="PF01261"/>
    </source>
</evidence>
<dbReference type="OrthoDB" id="9786584at2"/>
<dbReference type="SUPFAM" id="SSF51658">
    <property type="entry name" value="Xylose isomerase-like"/>
    <property type="match status" value="1"/>
</dbReference>
<comment type="caution">
    <text evidence="2">The sequence shown here is derived from an EMBL/GenBank/DDBJ whole genome shotgun (WGS) entry which is preliminary data.</text>
</comment>
<dbReference type="Proteomes" id="UP000295662">
    <property type="component" value="Unassembled WGS sequence"/>
</dbReference>
<dbReference type="InterPro" id="IPR036237">
    <property type="entry name" value="Xyl_isomerase-like_sf"/>
</dbReference>
<dbReference type="EMBL" id="SOCA01000002">
    <property type="protein sequence ID" value="TDU73429.1"/>
    <property type="molecule type" value="Genomic_DNA"/>
</dbReference>
<dbReference type="PANTHER" id="PTHR12110:SF21">
    <property type="entry name" value="XYLOSE ISOMERASE-LIKE TIM BARREL DOMAIN-CONTAINING PROTEIN"/>
    <property type="match status" value="1"/>
</dbReference>
<evidence type="ECO:0000313" key="2">
    <source>
        <dbReference type="EMBL" id="TDU73429.1"/>
    </source>
</evidence>
<accession>A0A4R7S6B0</accession>
<dbReference type="InterPro" id="IPR013022">
    <property type="entry name" value="Xyl_isomerase-like_TIM-brl"/>
</dbReference>
<reference evidence="2 3" key="1">
    <citation type="submission" date="2019-03" db="EMBL/GenBank/DDBJ databases">
        <title>Genomic Encyclopedia of Archaeal and Bacterial Type Strains, Phase II (KMG-II): from individual species to whole genera.</title>
        <authorList>
            <person name="Goeker M."/>
        </authorList>
    </citation>
    <scope>NUCLEOTIDE SEQUENCE [LARGE SCALE GENOMIC DNA]</scope>
    <source>
        <strain evidence="2 3">ATCC 25309</strain>
    </source>
</reference>
<keyword evidence="3" id="KW-1185">Reference proteome</keyword>
<keyword evidence="2" id="KW-0413">Isomerase</keyword>
<dbReference type="AlphaFoldDB" id="A0A4R7S6B0"/>
<dbReference type="InterPro" id="IPR050312">
    <property type="entry name" value="IolE/XylAMocC-like"/>
</dbReference>
<organism evidence="2 3">
    <name type="scientific">Prosthecobacter fusiformis</name>
    <dbReference type="NCBI Taxonomy" id="48464"/>
    <lineage>
        <taxon>Bacteria</taxon>
        <taxon>Pseudomonadati</taxon>
        <taxon>Verrucomicrobiota</taxon>
        <taxon>Verrucomicrobiia</taxon>
        <taxon>Verrucomicrobiales</taxon>
        <taxon>Verrucomicrobiaceae</taxon>
        <taxon>Prosthecobacter</taxon>
    </lineage>
</organism>